<evidence type="ECO:0000313" key="1">
    <source>
        <dbReference type="EMBL" id="MCW1912435.1"/>
    </source>
</evidence>
<keyword evidence="2" id="KW-1185">Reference proteome</keyword>
<dbReference type="Pfam" id="PF03592">
    <property type="entry name" value="Terminase_2"/>
    <property type="match status" value="1"/>
</dbReference>
<protein>
    <submittedName>
        <fullName evidence="1">Terminase small subunit</fullName>
    </submittedName>
</protein>
<dbReference type="RefSeq" id="WP_264510820.1">
    <property type="nucleotide sequence ID" value="NZ_JAPDDR010000001.1"/>
</dbReference>
<sequence>MDDQPTRSQKPRPISPRQLQFARLVADGTTQTAAYFQVYGKKSSKADASALAHHPNVAAEIARRQREAEARADFKREDMIRYLVSILHTPMNELSDAHPLVQELNITRRGDADFIRIKGLAKLEAARLLSQIMGWLKPAPEPTTPEEPVTIVLKKMWD</sequence>
<proteinExistence type="predicted"/>
<name>A0ABT3FXY6_9BACT</name>
<comment type="caution">
    <text evidence="1">The sequence shown here is derived from an EMBL/GenBank/DDBJ whole genome shotgun (WGS) entry which is preliminary data.</text>
</comment>
<accession>A0ABT3FXY6</accession>
<evidence type="ECO:0000313" key="2">
    <source>
        <dbReference type="Proteomes" id="UP001165653"/>
    </source>
</evidence>
<dbReference type="Proteomes" id="UP001165653">
    <property type="component" value="Unassembled WGS sequence"/>
</dbReference>
<organism evidence="1 2">
    <name type="scientific">Luteolibacter rhizosphaerae</name>
    <dbReference type="NCBI Taxonomy" id="2989719"/>
    <lineage>
        <taxon>Bacteria</taxon>
        <taxon>Pseudomonadati</taxon>
        <taxon>Verrucomicrobiota</taxon>
        <taxon>Verrucomicrobiia</taxon>
        <taxon>Verrucomicrobiales</taxon>
        <taxon>Verrucomicrobiaceae</taxon>
        <taxon>Luteolibacter</taxon>
    </lineage>
</organism>
<reference evidence="1" key="1">
    <citation type="submission" date="2022-10" db="EMBL/GenBank/DDBJ databases">
        <title>Luteolibacter sp. GHJ8, whole genome shotgun sequencing project.</title>
        <authorList>
            <person name="Zhao G."/>
            <person name="Shen L."/>
        </authorList>
    </citation>
    <scope>NUCLEOTIDE SEQUENCE</scope>
    <source>
        <strain evidence="1">GHJ8</strain>
    </source>
</reference>
<gene>
    <name evidence="1" type="ORF">OJ996_02550</name>
</gene>
<dbReference type="EMBL" id="JAPDDR010000001">
    <property type="protein sequence ID" value="MCW1912435.1"/>
    <property type="molecule type" value="Genomic_DNA"/>
</dbReference>
<dbReference type="InterPro" id="IPR005335">
    <property type="entry name" value="Terminase_ssu"/>
</dbReference>